<dbReference type="SUPFAM" id="SSF109709">
    <property type="entry name" value="KorB DNA-binding domain-like"/>
    <property type="match status" value="1"/>
</dbReference>
<reference evidence="3 4" key="1">
    <citation type="submission" date="2024-04" db="EMBL/GenBank/DDBJ databases">
        <title>draft genome sequnece of Paenibacillus filicis.</title>
        <authorList>
            <person name="Kim D.-U."/>
        </authorList>
    </citation>
    <scope>NUCLEOTIDE SEQUENCE [LARGE SCALE GENOMIC DNA]</scope>
    <source>
        <strain evidence="3 4">KACC14197</strain>
    </source>
</reference>
<dbReference type="PANTHER" id="PTHR33375">
    <property type="entry name" value="CHROMOSOME-PARTITIONING PROTEIN PARB-RELATED"/>
    <property type="match status" value="1"/>
</dbReference>
<name>A0ABU9DS23_9BACL</name>
<dbReference type="PANTHER" id="PTHR33375:SF1">
    <property type="entry name" value="CHROMOSOME-PARTITIONING PROTEIN PARB-RELATED"/>
    <property type="match status" value="1"/>
</dbReference>
<dbReference type="Pfam" id="PF02195">
    <property type="entry name" value="ParB_N"/>
    <property type="match status" value="1"/>
</dbReference>
<dbReference type="Gene3D" id="1.10.10.2830">
    <property type="match status" value="1"/>
</dbReference>
<evidence type="ECO:0000313" key="4">
    <source>
        <dbReference type="Proteomes" id="UP001469365"/>
    </source>
</evidence>
<keyword evidence="1" id="KW-0159">Chromosome partition</keyword>
<dbReference type="SMART" id="SM00470">
    <property type="entry name" value="ParB"/>
    <property type="match status" value="1"/>
</dbReference>
<feature type="domain" description="ParB-like N-terminal" evidence="2">
    <location>
        <begin position="9"/>
        <end position="98"/>
    </location>
</feature>
<evidence type="ECO:0000256" key="1">
    <source>
        <dbReference type="ARBA" id="ARBA00022829"/>
    </source>
</evidence>
<proteinExistence type="predicted"/>
<dbReference type="InterPro" id="IPR003115">
    <property type="entry name" value="ParB_N"/>
</dbReference>
<gene>
    <name evidence="3" type="ORF">WMW72_23495</name>
</gene>
<dbReference type="InterPro" id="IPR036086">
    <property type="entry name" value="ParB/Sulfiredoxin_sf"/>
</dbReference>
<dbReference type="InterPro" id="IPR050336">
    <property type="entry name" value="Chromosome_partition/occlusion"/>
</dbReference>
<dbReference type="Proteomes" id="UP001469365">
    <property type="component" value="Unassembled WGS sequence"/>
</dbReference>
<protein>
    <submittedName>
        <fullName evidence="3">ParB/RepB/Spo0J family partition protein</fullName>
    </submittedName>
</protein>
<evidence type="ECO:0000259" key="2">
    <source>
        <dbReference type="SMART" id="SM00470"/>
    </source>
</evidence>
<dbReference type="RefSeq" id="WP_341418017.1">
    <property type="nucleotide sequence ID" value="NZ_JBBPCC010000017.1"/>
</dbReference>
<evidence type="ECO:0000313" key="3">
    <source>
        <dbReference type="EMBL" id="MEK8130875.1"/>
    </source>
</evidence>
<organism evidence="3 4">
    <name type="scientific">Paenibacillus filicis</name>
    <dbReference type="NCBI Taxonomy" id="669464"/>
    <lineage>
        <taxon>Bacteria</taxon>
        <taxon>Bacillati</taxon>
        <taxon>Bacillota</taxon>
        <taxon>Bacilli</taxon>
        <taxon>Bacillales</taxon>
        <taxon>Paenibacillaceae</taxon>
        <taxon>Paenibacillus</taxon>
    </lineage>
</organism>
<dbReference type="Pfam" id="PF17762">
    <property type="entry name" value="HTH_ParB"/>
    <property type="match status" value="1"/>
</dbReference>
<dbReference type="EMBL" id="JBBPCC010000017">
    <property type="protein sequence ID" value="MEK8130875.1"/>
    <property type="molecule type" value="Genomic_DNA"/>
</dbReference>
<dbReference type="InterPro" id="IPR041468">
    <property type="entry name" value="HTH_ParB/Spo0J"/>
</dbReference>
<comment type="caution">
    <text evidence="3">The sequence shown here is derived from an EMBL/GenBank/DDBJ whole genome shotgun (WGS) entry which is preliminary data.</text>
</comment>
<dbReference type="Gene3D" id="3.90.1530.30">
    <property type="match status" value="1"/>
</dbReference>
<accession>A0ABU9DS23</accession>
<keyword evidence="4" id="KW-1185">Reference proteome</keyword>
<dbReference type="SUPFAM" id="SSF110849">
    <property type="entry name" value="ParB/Sulfiredoxin"/>
    <property type="match status" value="1"/>
</dbReference>
<sequence>MQKINDQIQSVSINQLTEHPLNRELFSALTPSEYELLRQSIQDHGLQHPILISKEMVILSGNCRWRICKELGYEFIDAKLVDYSYEEEAIELLITENKARRGAEDDYIKLAKQMDSLHEAWNISAGRKSAHDARDNGQKKRKDVAAVFGMSEAQVGRHLQLLKLNPNIQSLVSEGNISLMGGVALSGLSMDMQNLFYDYMQQTNYPKLTVNEIKTIIESLCNTVGNLEKNIDSVPKTETPIDDIEEKEIAKVQKAISKVLLLNLSNGSKNKLKATIISTLKKLEENA</sequence>